<evidence type="ECO:0000313" key="13">
    <source>
        <dbReference type="EMBL" id="KAK1753271.1"/>
    </source>
</evidence>
<evidence type="ECO:0000259" key="12">
    <source>
        <dbReference type="Pfam" id="PF03442"/>
    </source>
</evidence>
<evidence type="ECO:0000259" key="11">
    <source>
        <dbReference type="Pfam" id="PF00150"/>
    </source>
</evidence>
<dbReference type="InterPro" id="IPR013783">
    <property type="entry name" value="Ig-like_fold"/>
</dbReference>
<dbReference type="EMBL" id="MU839838">
    <property type="protein sequence ID" value="KAK1753271.1"/>
    <property type="molecule type" value="Genomic_DNA"/>
</dbReference>
<evidence type="ECO:0000256" key="7">
    <source>
        <dbReference type="ARBA" id="ARBA00023316"/>
    </source>
</evidence>
<evidence type="ECO:0000256" key="5">
    <source>
        <dbReference type="ARBA" id="ARBA00023277"/>
    </source>
</evidence>
<dbReference type="InterPro" id="IPR017853">
    <property type="entry name" value="GH"/>
</dbReference>
<keyword evidence="6 9" id="KW-0326">Glycosidase</keyword>
<dbReference type="InterPro" id="IPR001547">
    <property type="entry name" value="Glyco_hydro_5"/>
</dbReference>
<dbReference type="SUPFAM" id="SSF81296">
    <property type="entry name" value="E set domains"/>
    <property type="match status" value="1"/>
</dbReference>
<dbReference type="PANTHER" id="PTHR31297:SF41">
    <property type="entry name" value="ENDOGLUCANASE, PUTATIVE (AFU_ORTHOLOGUE AFUA_5G01830)-RELATED"/>
    <property type="match status" value="1"/>
</dbReference>
<evidence type="ECO:0000256" key="1">
    <source>
        <dbReference type="ARBA" id="ARBA00005641"/>
    </source>
</evidence>
<keyword evidence="3 9" id="KW-0378">Hydrolase</keyword>
<evidence type="ECO:0000313" key="14">
    <source>
        <dbReference type="Proteomes" id="UP001239445"/>
    </source>
</evidence>
<keyword evidence="4" id="KW-0136">Cellulose degradation</keyword>
<dbReference type="AlphaFoldDB" id="A0AAJ0B7U2"/>
<comment type="caution">
    <text evidence="13">The sequence shown here is derived from an EMBL/GenBank/DDBJ whole genome shotgun (WGS) entry which is preliminary data.</text>
</comment>
<evidence type="ECO:0000256" key="6">
    <source>
        <dbReference type="ARBA" id="ARBA00023295"/>
    </source>
</evidence>
<keyword evidence="7" id="KW-0961">Cell wall biogenesis/degradation</keyword>
<name>A0AAJ0B7U2_9PEZI</name>
<accession>A0AAJ0B7U2</accession>
<dbReference type="InterPro" id="IPR016282">
    <property type="entry name" value="Glyco_hydro_5_endoGlcnase_B"/>
</dbReference>
<evidence type="ECO:0000256" key="10">
    <source>
        <dbReference type="SAM" id="SignalP"/>
    </source>
</evidence>
<feature type="domain" description="Glycoside hydrolase family 5" evidence="11">
    <location>
        <begin position="68"/>
        <end position="341"/>
    </location>
</feature>
<feature type="signal peptide" evidence="10">
    <location>
        <begin position="1"/>
        <end position="19"/>
    </location>
</feature>
<dbReference type="GO" id="GO:0071555">
    <property type="term" value="P:cell wall organization"/>
    <property type="evidence" value="ECO:0007669"/>
    <property type="project" value="UniProtKB-KW"/>
</dbReference>
<dbReference type="PIRSF" id="PIRSF001043">
    <property type="entry name" value="Endoglucanase_B"/>
    <property type="match status" value="1"/>
</dbReference>
<dbReference type="Gene3D" id="3.20.20.80">
    <property type="entry name" value="Glycosidases"/>
    <property type="match status" value="1"/>
</dbReference>
<keyword evidence="14" id="KW-1185">Reference proteome</keyword>
<dbReference type="Pfam" id="PF03442">
    <property type="entry name" value="CBM_X2"/>
    <property type="match status" value="1"/>
</dbReference>
<evidence type="ECO:0000256" key="2">
    <source>
        <dbReference type="ARBA" id="ARBA00022729"/>
    </source>
</evidence>
<dbReference type="Pfam" id="PF00150">
    <property type="entry name" value="Cellulase"/>
    <property type="match status" value="1"/>
</dbReference>
<dbReference type="GO" id="GO:0008422">
    <property type="term" value="F:beta-glucosidase activity"/>
    <property type="evidence" value="ECO:0007669"/>
    <property type="project" value="TreeGrafter"/>
</dbReference>
<dbReference type="SUPFAM" id="SSF51445">
    <property type="entry name" value="(Trans)glycosidases"/>
    <property type="match status" value="1"/>
</dbReference>
<dbReference type="Proteomes" id="UP001239445">
    <property type="component" value="Unassembled WGS sequence"/>
</dbReference>
<evidence type="ECO:0000256" key="8">
    <source>
        <dbReference type="ARBA" id="ARBA00023326"/>
    </source>
</evidence>
<dbReference type="PANTHER" id="PTHR31297">
    <property type="entry name" value="GLUCAN ENDO-1,6-BETA-GLUCOSIDASE B"/>
    <property type="match status" value="1"/>
</dbReference>
<feature type="domain" description="Carbohydrate binding X2" evidence="12">
    <location>
        <begin position="385"/>
        <end position="472"/>
    </location>
</feature>
<reference evidence="13" key="1">
    <citation type="submission" date="2023-06" db="EMBL/GenBank/DDBJ databases">
        <title>Genome-scale phylogeny and comparative genomics of the fungal order Sordariales.</title>
        <authorList>
            <consortium name="Lawrence Berkeley National Laboratory"/>
            <person name="Hensen N."/>
            <person name="Bonometti L."/>
            <person name="Westerberg I."/>
            <person name="Brannstrom I.O."/>
            <person name="Guillou S."/>
            <person name="Cros-Aarteil S."/>
            <person name="Calhoun S."/>
            <person name="Haridas S."/>
            <person name="Kuo A."/>
            <person name="Mondo S."/>
            <person name="Pangilinan J."/>
            <person name="Riley R."/>
            <person name="Labutti K."/>
            <person name="Andreopoulos B."/>
            <person name="Lipzen A."/>
            <person name="Chen C."/>
            <person name="Yanf M."/>
            <person name="Daum C."/>
            <person name="Ng V."/>
            <person name="Clum A."/>
            <person name="Steindorff A."/>
            <person name="Ohm R."/>
            <person name="Martin F."/>
            <person name="Silar P."/>
            <person name="Natvig D."/>
            <person name="Lalanne C."/>
            <person name="Gautier V."/>
            <person name="Ament-Velasquez S.L."/>
            <person name="Kruys A."/>
            <person name="Hutchinson M.I."/>
            <person name="Powell A.J."/>
            <person name="Barry K."/>
            <person name="Miller A.N."/>
            <person name="Grigoriev I.V."/>
            <person name="Debuchy R."/>
            <person name="Gladieux P."/>
            <person name="Thoren M.H."/>
            <person name="Johannesson H."/>
        </authorList>
    </citation>
    <scope>NUCLEOTIDE SEQUENCE</scope>
    <source>
        <strain evidence="13">PSN4</strain>
    </source>
</reference>
<keyword evidence="8" id="KW-0624">Polysaccharide degradation</keyword>
<dbReference type="Gene3D" id="2.60.40.10">
    <property type="entry name" value="Immunoglobulins"/>
    <property type="match status" value="1"/>
</dbReference>
<dbReference type="InterPro" id="IPR005102">
    <property type="entry name" value="Carbo-bd_X2"/>
</dbReference>
<evidence type="ECO:0000256" key="3">
    <source>
        <dbReference type="ARBA" id="ARBA00022801"/>
    </source>
</evidence>
<dbReference type="GO" id="GO:0009986">
    <property type="term" value="C:cell surface"/>
    <property type="evidence" value="ECO:0007669"/>
    <property type="project" value="TreeGrafter"/>
</dbReference>
<dbReference type="InterPro" id="IPR050386">
    <property type="entry name" value="Glycosyl_hydrolase_5"/>
</dbReference>
<feature type="chain" id="PRO_5042584509" evidence="10">
    <location>
        <begin position="20"/>
        <end position="589"/>
    </location>
</feature>
<gene>
    <name evidence="13" type="ORF">QBC47DRAFT_304602</name>
</gene>
<evidence type="ECO:0000256" key="9">
    <source>
        <dbReference type="RuleBase" id="RU361153"/>
    </source>
</evidence>
<keyword evidence="5" id="KW-0119">Carbohydrate metabolism</keyword>
<dbReference type="GO" id="GO:0030245">
    <property type="term" value="P:cellulose catabolic process"/>
    <property type="evidence" value="ECO:0007669"/>
    <property type="project" value="UniProtKB-KW"/>
</dbReference>
<dbReference type="GO" id="GO:0005576">
    <property type="term" value="C:extracellular region"/>
    <property type="evidence" value="ECO:0007669"/>
    <property type="project" value="TreeGrafter"/>
</dbReference>
<proteinExistence type="inferred from homology"/>
<organism evidence="13 14">
    <name type="scientific">Echria macrotheca</name>
    <dbReference type="NCBI Taxonomy" id="438768"/>
    <lineage>
        <taxon>Eukaryota</taxon>
        <taxon>Fungi</taxon>
        <taxon>Dikarya</taxon>
        <taxon>Ascomycota</taxon>
        <taxon>Pezizomycotina</taxon>
        <taxon>Sordariomycetes</taxon>
        <taxon>Sordariomycetidae</taxon>
        <taxon>Sordariales</taxon>
        <taxon>Schizotheciaceae</taxon>
        <taxon>Echria</taxon>
    </lineage>
</organism>
<protein>
    <submittedName>
        <fullName evidence="13">Glycoside hydrolase</fullName>
    </submittedName>
</protein>
<evidence type="ECO:0000256" key="4">
    <source>
        <dbReference type="ARBA" id="ARBA00023001"/>
    </source>
</evidence>
<sequence length="589" mass="64029">MKSATALAVTLLGFHLADASPRNRTSVASHKGLTKEKPAVACQGTDFRPLSAGQWIDAASPGWNAGNTLDATPTEGSWNNPPLQGSTLDYVKAAGYKSVRIPVTYVEHFVGGSPDWKINATWLQRVSDVVDMATSRGLFVITNIHHDSSNWADVTKPGANQTQIQEKFYAAWLQIGKTLACKPASVALEPINEAPGNTDQDADNLNKMNALFLKALADSGGYNAQRVVTLSGPGMGADKTHWFKRPANMTNPWAFQFHFYSPYDFVFGAWGKTVWGSDSDKAAVLAEISSVRNNFTDVPILLGEFDASQLNAEPAARWKWFDYVVRTCKSLGITTVLWDNGLDNLDRQTGQWRDKIAVDITMAVLRGENNSLADCTTDPSATTQQSSAYIFNKVGSSVTDQTLPFLLNGNKFKSFSVGSTVLNEGQDYTISGSAVTFKKSFLSTYLSPTAEPGTKANVTVAFSSGAPSQVEIVQWDVPTLRSYTSAAKAVPSGDLQIPIVWKGLHRVAAVKITTSAGAYLVDDWTQWLPDLQKGRGTFNSQWNYDQDRIIITRGGLDAVASSGKTTTFMFEFYPRAAGNGNTLNYTLTV</sequence>
<comment type="similarity">
    <text evidence="1 9">Belongs to the glycosyl hydrolase 5 (cellulase A) family.</text>
</comment>
<dbReference type="InterPro" id="IPR014756">
    <property type="entry name" value="Ig_E-set"/>
</dbReference>
<keyword evidence="2 10" id="KW-0732">Signal</keyword>